<comment type="caution">
    <text evidence="1">The sequence shown here is derived from an EMBL/GenBank/DDBJ whole genome shotgun (WGS) entry which is preliminary data.</text>
</comment>
<protein>
    <submittedName>
        <fullName evidence="1">Uncharacterized protein</fullName>
    </submittedName>
</protein>
<accession>A0ACC2KUI3</accession>
<keyword evidence="2" id="KW-1185">Reference proteome</keyword>
<evidence type="ECO:0000313" key="1">
    <source>
        <dbReference type="EMBL" id="KAJ8624844.1"/>
    </source>
</evidence>
<proteinExistence type="predicted"/>
<name>A0ACC2KUI3_PERAE</name>
<reference evidence="1 2" key="1">
    <citation type="journal article" date="2022" name="Hortic Res">
        <title>A haplotype resolved chromosomal level avocado genome allows analysis of novel avocado genes.</title>
        <authorList>
            <person name="Nath O."/>
            <person name="Fletcher S.J."/>
            <person name="Hayward A."/>
            <person name="Shaw L.M."/>
            <person name="Masouleh A.K."/>
            <person name="Furtado A."/>
            <person name="Henry R.J."/>
            <person name="Mitter N."/>
        </authorList>
    </citation>
    <scope>NUCLEOTIDE SEQUENCE [LARGE SCALE GENOMIC DNA]</scope>
    <source>
        <strain evidence="2">cv. Hass</strain>
    </source>
</reference>
<dbReference type="EMBL" id="CM056819">
    <property type="protein sequence ID" value="KAJ8624844.1"/>
    <property type="molecule type" value="Genomic_DNA"/>
</dbReference>
<sequence length="349" mass="40243">MTTVGFCPSVREAWEGATELCFRLFPCLSDPARRSAWGLKAALLFMHLVIVGVLFLFDRDLIQKTQKEPWYTSIYLVLFAATLFQYFFTSSSSPGYVVDAMKAWNEAHATFTQTPRTSKQTAASKDGSLVCPMVVPQLERSISGMNSSPWVKQVMNLYPLGLSRRNWTCSYCNVIQPPRTKHCHDCDKCVLQFDHHCVWLGTCIGQGNHRRFWWYIFEENILSIWTSILYISFLKANTTRQWWMDAVAIMLLAILLIALIFLLLLLLFHSYLILTNQTTYELVRRRRISFLRGIPDGIYPFSKGICRNLYDFCCSCTSIYSLERLPTAEELEAKAKPYTRVDVISCRCC</sequence>
<dbReference type="Proteomes" id="UP001234297">
    <property type="component" value="Chromosome 11"/>
</dbReference>
<gene>
    <name evidence="1" type="ORF">MRB53_033374</name>
</gene>
<evidence type="ECO:0000313" key="2">
    <source>
        <dbReference type="Proteomes" id="UP001234297"/>
    </source>
</evidence>
<organism evidence="1 2">
    <name type="scientific">Persea americana</name>
    <name type="common">Avocado</name>
    <dbReference type="NCBI Taxonomy" id="3435"/>
    <lineage>
        <taxon>Eukaryota</taxon>
        <taxon>Viridiplantae</taxon>
        <taxon>Streptophyta</taxon>
        <taxon>Embryophyta</taxon>
        <taxon>Tracheophyta</taxon>
        <taxon>Spermatophyta</taxon>
        <taxon>Magnoliopsida</taxon>
        <taxon>Magnoliidae</taxon>
        <taxon>Laurales</taxon>
        <taxon>Lauraceae</taxon>
        <taxon>Persea</taxon>
    </lineage>
</organism>